<proteinExistence type="predicted"/>
<feature type="compositionally biased region" description="Basic and acidic residues" evidence="1">
    <location>
        <begin position="294"/>
        <end position="312"/>
    </location>
</feature>
<feature type="region of interest" description="Disordered" evidence="1">
    <location>
        <begin position="1"/>
        <end position="27"/>
    </location>
</feature>
<dbReference type="GO" id="GO:0016787">
    <property type="term" value="F:hydrolase activity"/>
    <property type="evidence" value="ECO:0007669"/>
    <property type="project" value="UniProtKB-KW"/>
</dbReference>
<accession>A0A6G9ZFR5</accession>
<feature type="compositionally biased region" description="Basic residues" evidence="1">
    <location>
        <begin position="1"/>
        <end position="11"/>
    </location>
</feature>
<evidence type="ECO:0000256" key="1">
    <source>
        <dbReference type="SAM" id="MobiDB-lite"/>
    </source>
</evidence>
<dbReference type="Proteomes" id="UP000500953">
    <property type="component" value="Chromosome"/>
</dbReference>
<feature type="compositionally biased region" description="Basic residues" evidence="1">
    <location>
        <begin position="185"/>
        <end position="194"/>
    </location>
</feature>
<gene>
    <name evidence="3" type="ORF">F6W96_15765</name>
</gene>
<reference evidence="3 4" key="1">
    <citation type="journal article" date="2019" name="ACS Chem. Biol.">
        <title>Identification and Mobilization of a Cryptic Antibiotic Biosynthesis Gene Locus from a Human-Pathogenic Nocardia Isolate.</title>
        <authorList>
            <person name="Herisse M."/>
            <person name="Ishida K."/>
            <person name="Porter J.L."/>
            <person name="Howden B."/>
            <person name="Hertweck C."/>
            <person name="Stinear T.P."/>
            <person name="Pidot S.J."/>
        </authorList>
    </citation>
    <scope>NUCLEOTIDE SEQUENCE [LARGE SCALE GENOMIC DNA]</scope>
    <source>
        <strain evidence="3 4">AUSMDU00012715</strain>
    </source>
</reference>
<dbReference type="Gene3D" id="3.40.710.10">
    <property type="entry name" value="DD-peptidase/beta-lactamase superfamily"/>
    <property type="match status" value="1"/>
</dbReference>
<feature type="domain" description="Beta-lactamase-related" evidence="2">
    <location>
        <begin position="478"/>
        <end position="724"/>
    </location>
</feature>
<dbReference type="InterPro" id="IPR001466">
    <property type="entry name" value="Beta-lactam-related"/>
</dbReference>
<dbReference type="EMBL" id="CP046173">
    <property type="protein sequence ID" value="QIS24231.1"/>
    <property type="molecule type" value="Genomic_DNA"/>
</dbReference>
<feature type="compositionally biased region" description="Basic residues" evidence="1">
    <location>
        <begin position="145"/>
        <end position="155"/>
    </location>
</feature>
<sequence length="846" mass="91110">MRGVLRRRLAGHSRSGGSGEDPGAGQSHRYVRRSGVHLQPRHTGCHRWAQRPLPVCRRDGGAHPADVLHDRNHRHGSLFRARQGSRSAPVAAAHPEYRTGDADLPDPHLSAVRHEYAGRVELPLHQCGAARLDHGPKFRSVLHHSGQHGIVRRMPGRGQGLSAAQRGLGRAHSGNRTAAADSAVRRRTGPRHPRRQSDRSRFPPCGPDRPHQAVRLAELRSGPAPGGRWHAVHLEGRAGHRHSRVRADDVRGAGELPADVRALRPAAGKQLDGQHALVGVLERHPPAGRLPPADAHHHGYDRPGERRSERGQSARHRLPADRPTGADQHGVRAQPAAYRCRDRRTEPERRSTGSRKPRHGRVGAAHRRVAPHSTRNRGRSPMSLISLRPLASAMAVVCATASVTVAAPIAAAETACATPDSAAQFAAADPAALGFDPAKLDDALTFGKSKGAWAIRVYRHGCLAGRIDYDSRAADKLPTPLASSSKGVLSLAVGRAITLGLFGLDDPIGRYFPEADPAHAAITIRQVLNQTTGLKFDWAGTGAGIATDEVQQVLHAPFVAPPGTTFDYAQAVLNILVETIERTSGQRFLDWIQPNLFTPLGIPRDYWVWLTDRGGEPSGAGGLAMRPDSDARLGQLMLRQGTWNGQRLIDADYIRQAVQPTSANGGYGFLYWLNAGDSYKTASVPKATVFAHPMFPGSPRDLYSFVGALGQFITIVPSLDLVVVRTGIPQSIDPGNIQVALAAESNPDNKELMRRITAAVADTPPVPYDDPYRYGDNLGPIIADLGDAVEWTDPALVAQLLLGYGPESIPGCGIVFCDNSNVVSDVLAVTTDTFNQIARAVTALPR</sequence>
<dbReference type="PANTHER" id="PTHR43283">
    <property type="entry name" value="BETA-LACTAMASE-RELATED"/>
    <property type="match status" value="1"/>
</dbReference>
<feature type="region of interest" description="Disordered" evidence="1">
    <location>
        <begin position="284"/>
        <end position="380"/>
    </location>
</feature>
<dbReference type="AlphaFoldDB" id="A0A6G9ZFR5"/>
<keyword evidence="3" id="KW-0378">Hydrolase</keyword>
<feature type="compositionally biased region" description="Basic residues" evidence="1">
    <location>
        <begin position="352"/>
        <end position="378"/>
    </location>
</feature>
<dbReference type="InterPro" id="IPR050789">
    <property type="entry name" value="Diverse_Enzym_Activities"/>
</dbReference>
<dbReference type="InterPro" id="IPR012338">
    <property type="entry name" value="Beta-lactam/transpept-like"/>
</dbReference>
<name>A0A6G9ZFR5_9NOCA</name>
<protein>
    <submittedName>
        <fullName evidence="3">Serine hydrolase</fullName>
    </submittedName>
</protein>
<evidence type="ECO:0000259" key="2">
    <source>
        <dbReference type="Pfam" id="PF00144"/>
    </source>
</evidence>
<evidence type="ECO:0000313" key="4">
    <source>
        <dbReference type="Proteomes" id="UP000500953"/>
    </source>
</evidence>
<evidence type="ECO:0000313" key="3">
    <source>
        <dbReference type="EMBL" id="QIS24231.1"/>
    </source>
</evidence>
<organism evidence="3 4">
    <name type="scientific">Nocardia terpenica</name>
    <dbReference type="NCBI Taxonomy" id="455432"/>
    <lineage>
        <taxon>Bacteria</taxon>
        <taxon>Bacillati</taxon>
        <taxon>Actinomycetota</taxon>
        <taxon>Actinomycetes</taxon>
        <taxon>Mycobacteriales</taxon>
        <taxon>Nocardiaceae</taxon>
        <taxon>Nocardia</taxon>
    </lineage>
</organism>
<dbReference type="PANTHER" id="PTHR43283:SF7">
    <property type="entry name" value="BETA-LACTAMASE-RELATED DOMAIN-CONTAINING PROTEIN"/>
    <property type="match status" value="1"/>
</dbReference>
<feature type="compositionally biased region" description="Basic and acidic residues" evidence="1">
    <location>
        <begin position="339"/>
        <end position="351"/>
    </location>
</feature>
<dbReference type="Pfam" id="PF00144">
    <property type="entry name" value="Beta-lactamase"/>
    <property type="match status" value="1"/>
</dbReference>
<feature type="region of interest" description="Disordered" evidence="1">
    <location>
        <begin position="145"/>
        <end position="210"/>
    </location>
</feature>
<dbReference type="SUPFAM" id="SSF56601">
    <property type="entry name" value="beta-lactamase/transpeptidase-like"/>
    <property type="match status" value="1"/>
</dbReference>